<feature type="region of interest" description="Disordered" evidence="1">
    <location>
        <begin position="1"/>
        <end position="55"/>
    </location>
</feature>
<proteinExistence type="predicted"/>
<reference evidence="2 3" key="1">
    <citation type="submission" date="2024-01" db="EMBL/GenBank/DDBJ databases">
        <title>The genomes of 5 underutilized Papilionoideae crops provide insights into root nodulation and disease resistanc.</title>
        <authorList>
            <person name="Jiang F."/>
        </authorList>
    </citation>
    <scope>NUCLEOTIDE SEQUENCE [LARGE SCALE GENOMIC DNA]</scope>
    <source>
        <strain evidence="2">JINMINGXINNONG_FW02</strain>
        <tissue evidence="2">Leaves</tissue>
    </source>
</reference>
<sequence length="125" mass="13627">MLLGFLRPVSDVLPPSTDNGRRKRRRERASKSPRVSSSQAQPLSPPSFGTVTEDSTPILGGGLHFAKGVKVGLTWIDEQVVRSTLISDIISTCIELQTHALLSMRVVDDEFVKISIVASLNLNTN</sequence>
<evidence type="ECO:0000313" key="2">
    <source>
        <dbReference type="EMBL" id="KAK7364465.1"/>
    </source>
</evidence>
<comment type="caution">
    <text evidence="2">The sequence shown here is derived from an EMBL/GenBank/DDBJ whole genome shotgun (WGS) entry which is preliminary data.</text>
</comment>
<dbReference type="EMBL" id="JAYMYR010000005">
    <property type="protein sequence ID" value="KAK7364465.1"/>
    <property type="molecule type" value="Genomic_DNA"/>
</dbReference>
<accession>A0AAN9N0I5</accession>
<name>A0AAN9N0I5_PHACN</name>
<evidence type="ECO:0000313" key="3">
    <source>
        <dbReference type="Proteomes" id="UP001374584"/>
    </source>
</evidence>
<gene>
    <name evidence="2" type="ORF">VNO80_13146</name>
</gene>
<evidence type="ECO:0000256" key="1">
    <source>
        <dbReference type="SAM" id="MobiDB-lite"/>
    </source>
</evidence>
<dbReference type="AlphaFoldDB" id="A0AAN9N0I5"/>
<organism evidence="2 3">
    <name type="scientific">Phaseolus coccineus</name>
    <name type="common">Scarlet runner bean</name>
    <name type="synonym">Phaseolus multiflorus</name>
    <dbReference type="NCBI Taxonomy" id="3886"/>
    <lineage>
        <taxon>Eukaryota</taxon>
        <taxon>Viridiplantae</taxon>
        <taxon>Streptophyta</taxon>
        <taxon>Embryophyta</taxon>
        <taxon>Tracheophyta</taxon>
        <taxon>Spermatophyta</taxon>
        <taxon>Magnoliopsida</taxon>
        <taxon>eudicotyledons</taxon>
        <taxon>Gunneridae</taxon>
        <taxon>Pentapetalae</taxon>
        <taxon>rosids</taxon>
        <taxon>fabids</taxon>
        <taxon>Fabales</taxon>
        <taxon>Fabaceae</taxon>
        <taxon>Papilionoideae</taxon>
        <taxon>50 kb inversion clade</taxon>
        <taxon>NPAAA clade</taxon>
        <taxon>indigoferoid/millettioid clade</taxon>
        <taxon>Phaseoleae</taxon>
        <taxon>Phaseolus</taxon>
    </lineage>
</organism>
<dbReference type="Proteomes" id="UP001374584">
    <property type="component" value="Unassembled WGS sequence"/>
</dbReference>
<protein>
    <submittedName>
        <fullName evidence="2">Uncharacterized protein</fullName>
    </submittedName>
</protein>
<feature type="compositionally biased region" description="Low complexity" evidence="1">
    <location>
        <begin position="32"/>
        <end position="42"/>
    </location>
</feature>
<keyword evidence="3" id="KW-1185">Reference proteome</keyword>